<dbReference type="AlphaFoldDB" id="A0A1L4FSQ6"/>
<evidence type="ECO:0000313" key="2">
    <source>
        <dbReference type="Proteomes" id="UP000184322"/>
    </source>
</evidence>
<organism evidence="1 2">
    <name type="scientific">Mycoplasmopsis pullorum</name>
    <dbReference type="NCBI Taxonomy" id="48003"/>
    <lineage>
        <taxon>Bacteria</taxon>
        <taxon>Bacillati</taxon>
        <taxon>Mycoplasmatota</taxon>
        <taxon>Mycoplasmoidales</taxon>
        <taxon>Metamycoplasmataceae</taxon>
        <taxon>Mycoplasmopsis</taxon>
    </lineage>
</organism>
<dbReference type="KEGG" id="mpul:BLA55_03280"/>
<dbReference type="PANTHER" id="PTHR34986:SF1">
    <property type="entry name" value="PROTEIN YIAL"/>
    <property type="match status" value="1"/>
</dbReference>
<reference evidence="2" key="1">
    <citation type="submission" date="2016-10" db="EMBL/GenBank/DDBJ databases">
        <authorList>
            <person name="Beylefeld A."/>
            <person name="Abolnik C."/>
        </authorList>
    </citation>
    <scope>NUCLEOTIDE SEQUENCE [LARGE SCALE GENOMIC DNA]</scope>
    <source>
        <strain evidence="2">B359_6</strain>
    </source>
</reference>
<proteinExistence type="predicted"/>
<dbReference type="InterPro" id="IPR004375">
    <property type="entry name" value="NanQ/TabA/YiaL"/>
</dbReference>
<dbReference type="SUPFAM" id="SSF51197">
    <property type="entry name" value="Clavaminate synthase-like"/>
    <property type="match status" value="1"/>
</dbReference>
<dbReference type="Pfam" id="PF04074">
    <property type="entry name" value="DUF386"/>
    <property type="match status" value="1"/>
</dbReference>
<dbReference type="RefSeq" id="WP_073372662.1">
    <property type="nucleotide sequence ID" value="NZ_CP017813.1"/>
</dbReference>
<sequence>MIFDNLKNIQNYKGIHKNLDIAIDWLVNNNYKDFDGERLVINDDIYLLHNHFPAANVENLICEIHHNYMDIHLFSDDQELVFFDADFKYENDQVMQEYDSTKDVMFIKSDSQKTPNHLELTKDSFVMFMKNEVHCPRTNFVGNSKEKLHKYIMKIKL</sequence>
<dbReference type="NCBIfam" id="TIGR00022">
    <property type="entry name" value="YhcH/YjgK/YiaL family protein"/>
    <property type="match status" value="1"/>
</dbReference>
<evidence type="ECO:0000313" key="1">
    <source>
        <dbReference type="EMBL" id="APJ38657.1"/>
    </source>
</evidence>
<dbReference type="Gene3D" id="2.60.120.370">
    <property type="entry name" value="YhcH/YjgK/YiaL"/>
    <property type="match status" value="1"/>
</dbReference>
<keyword evidence="2" id="KW-1185">Reference proteome</keyword>
<dbReference type="EMBL" id="CP017813">
    <property type="protein sequence ID" value="APJ38657.1"/>
    <property type="molecule type" value="Genomic_DNA"/>
</dbReference>
<dbReference type="GO" id="GO:0005829">
    <property type="term" value="C:cytosol"/>
    <property type="evidence" value="ECO:0007669"/>
    <property type="project" value="TreeGrafter"/>
</dbReference>
<name>A0A1L4FSQ6_9BACT</name>
<dbReference type="Proteomes" id="UP000184322">
    <property type="component" value="Chromosome"/>
</dbReference>
<dbReference type="PANTHER" id="PTHR34986">
    <property type="entry name" value="EVOLVED BETA-GALACTOSIDASE SUBUNIT BETA"/>
    <property type="match status" value="1"/>
</dbReference>
<accession>A0A1L4FSQ6</accession>
<protein>
    <recommendedName>
        <fullName evidence="3">YhcH/YjgK/YiaL family protein</fullName>
    </recommendedName>
</protein>
<dbReference type="STRING" id="48003.BLA55_03280"/>
<dbReference type="OrthoDB" id="9792756at2"/>
<gene>
    <name evidence="1" type="ORF">BLA55_03280</name>
</gene>
<dbReference type="InterPro" id="IPR037012">
    <property type="entry name" value="NanQ/TabA/YiaL_sf"/>
</dbReference>
<evidence type="ECO:0008006" key="3">
    <source>
        <dbReference type="Google" id="ProtNLM"/>
    </source>
</evidence>